<gene>
    <name evidence="1" type="ORF">HPB47_022824</name>
</gene>
<keyword evidence="2" id="KW-1185">Reference proteome</keyword>
<sequence length="505" mass="56586">MAVNLVSHKDALLGAWKDVVDDKTSTNWALFGYDKQSYDLCVVSTGDGGLEELVEELNCGKIMYAFCKVEDPNTSLSKFILINWQGEGAPLVKKGCCANHFMDIDRFFKGSHITITARTEDDVEPALILDKVSKCTASTFNFKQRSDPTESTKPIGSVYKRIQPAREISSTEREKFWMKEQEEEKRRVEEEKVKAEAARNRLAEEVKERELKDARAREEWFKERSLSIDKMREAEKNAQNSTHNKVNKKLWEQQLQEDMQDEEDRKRRSQHLRTQRNEEAQALIAQRTFNAKAMFEPSTYTGTYASQAVAVQNRTTGHSERQPQAAGTSQQPPEQLAERQPQLEMAAASPARAAADAIQNNHGPSTTLPPTELTYTRNLLRDALPPSQQPPQDHEDQSWEEEPAAAHAAVSPPACTSDRTPEAASENGMQAAHTDPADTGAAEAAGPGLRARALYDYQAADDTEISFDPDDVITHIEQIDEGWWQGLGPNGTYGLFPANYVELID</sequence>
<comment type="caution">
    <text evidence="1">The sequence shown here is derived from an EMBL/GenBank/DDBJ whole genome shotgun (WGS) entry which is preliminary data.</text>
</comment>
<dbReference type="Proteomes" id="UP000805193">
    <property type="component" value="Unassembled WGS sequence"/>
</dbReference>
<accession>A0AC60QB03</accession>
<organism evidence="1 2">
    <name type="scientific">Ixodes persulcatus</name>
    <name type="common">Taiga tick</name>
    <dbReference type="NCBI Taxonomy" id="34615"/>
    <lineage>
        <taxon>Eukaryota</taxon>
        <taxon>Metazoa</taxon>
        <taxon>Ecdysozoa</taxon>
        <taxon>Arthropoda</taxon>
        <taxon>Chelicerata</taxon>
        <taxon>Arachnida</taxon>
        <taxon>Acari</taxon>
        <taxon>Parasitiformes</taxon>
        <taxon>Ixodida</taxon>
        <taxon>Ixodoidea</taxon>
        <taxon>Ixodidae</taxon>
        <taxon>Ixodinae</taxon>
        <taxon>Ixodes</taxon>
    </lineage>
</organism>
<evidence type="ECO:0000313" key="2">
    <source>
        <dbReference type="Proteomes" id="UP000805193"/>
    </source>
</evidence>
<evidence type="ECO:0000313" key="1">
    <source>
        <dbReference type="EMBL" id="KAG0430294.1"/>
    </source>
</evidence>
<protein>
    <submittedName>
        <fullName evidence="1">Uncharacterized protein</fullName>
    </submittedName>
</protein>
<name>A0AC60QB03_IXOPE</name>
<proteinExistence type="predicted"/>
<dbReference type="EMBL" id="JABSTQ010009337">
    <property type="protein sequence ID" value="KAG0430294.1"/>
    <property type="molecule type" value="Genomic_DNA"/>
</dbReference>
<reference evidence="1 2" key="1">
    <citation type="journal article" date="2020" name="Cell">
        <title>Large-Scale Comparative Analyses of Tick Genomes Elucidate Their Genetic Diversity and Vector Capacities.</title>
        <authorList>
            <consortium name="Tick Genome and Microbiome Consortium (TIGMIC)"/>
            <person name="Jia N."/>
            <person name="Wang J."/>
            <person name="Shi W."/>
            <person name="Du L."/>
            <person name="Sun Y."/>
            <person name="Zhan W."/>
            <person name="Jiang J.F."/>
            <person name="Wang Q."/>
            <person name="Zhang B."/>
            <person name="Ji P."/>
            <person name="Bell-Sakyi L."/>
            <person name="Cui X.M."/>
            <person name="Yuan T.T."/>
            <person name="Jiang B.G."/>
            <person name="Yang W.F."/>
            <person name="Lam T.T."/>
            <person name="Chang Q.C."/>
            <person name="Ding S.J."/>
            <person name="Wang X.J."/>
            <person name="Zhu J.G."/>
            <person name="Ruan X.D."/>
            <person name="Zhao L."/>
            <person name="Wei J.T."/>
            <person name="Ye R.Z."/>
            <person name="Que T.C."/>
            <person name="Du C.H."/>
            <person name="Zhou Y.H."/>
            <person name="Cheng J.X."/>
            <person name="Dai P.F."/>
            <person name="Guo W.B."/>
            <person name="Han X.H."/>
            <person name="Huang E.J."/>
            <person name="Li L.F."/>
            <person name="Wei W."/>
            <person name="Gao Y.C."/>
            <person name="Liu J.Z."/>
            <person name="Shao H.Z."/>
            <person name="Wang X."/>
            <person name="Wang C.C."/>
            <person name="Yang T.C."/>
            <person name="Huo Q.B."/>
            <person name="Li W."/>
            <person name="Chen H.Y."/>
            <person name="Chen S.E."/>
            <person name="Zhou L.G."/>
            <person name="Ni X.B."/>
            <person name="Tian J.H."/>
            <person name="Sheng Y."/>
            <person name="Liu T."/>
            <person name="Pan Y.S."/>
            <person name="Xia L.Y."/>
            <person name="Li J."/>
            <person name="Zhao F."/>
            <person name="Cao W.C."/>
        </authorList>
    </citation>
    <scope>NUCLEOTIDE SEQUENCE [LARGE SCALE GENOMIC DNA]</scope>
    <source>
        <strain evidence="1">Iper-2018</strain>
    </source>
</reference>